<name>A0A9W9UP76_PENBR</name>
<dbReference type="Proteomes" id="UP001147695">
    <property type="component" value="Unassembled WGS sequence"/>
</dbReference>
<dbReference type="EMBL" id="JAPZBQ010000001">
    <property type="protein sequence ID" value="KAJ5351579.1"/>
    <property type="molecule type" value="Genomic_DNA"/>
</dbReference>
<organism evidence="3 4">
    <name type="scientific">Penicillium brevicompactum</name>
    <dbReference type="NCBI Taxonomy" id="5074"/>
    <lineage>
        <taxon>Eukaryota</taxon>
        <taxon>Fungi</taxon>
        <taxon>Dikarya</taxon>
        <taxon>Ascomycota</taxon>
        <taxon>Pezizomycotina</taxon>
        <taxon>Eurotiomycetes</taxon>
        <taxon>Eurotiomycetidae</taxon>
        <taxon>Eurotiales</taxon>
        <taxon>Aspergillaceae</taxon>
        <taxon>Penicillium</taxon>
    </lineage>
</organism>
<keyword evidence="2" id="KW-1133">Transmembrane helix</keyword>
<keyword evidence="2" id="KW-0472">Membrane</keyword>
<reference evidence="3" key="2">
    <citation type="journal article" date="2023" name="IMA Fungus">
        <title>Comparative genomic study of the Penicillium genus elucidates a diverse pangenome and 15 lateral gene transfer events.</title>
        <authorList>
            <person name="Petersen C."/>
            <person name="Sorensen T."/>
            <person name="Nielsen M.R."/>
            <person name="Sondergaard T.E."/>
            <person name="Sorensen J.L."/>
            <person name="Fitzpatrick D.A."/>
            <person name="Frisvad J.C."/>
            <person name="Nielsen K.L."/>
        </authorList>
    </citation>
    <scope>NUCLEOTIDE SEQUENCE</scope>
    <source>
        <strain evidence="3">IBT 35673</strain>
    </source>
</reference>
<evidence type="ECO:0000313" key="3">
    <source>
        <dbReference type="EMBL" id="KAJ5351579.1"/>
    </source>
</evidence>
<feature type="region of interest" description="Disordered" evidence="1">
    <location>
        <begin position="41"/>
        <end position="95"/>
    </location>
</feature>
<evidence type="ECO:0000256" key="1">
    <source>
        <dbReference type="SAM" id="MobiDB-lite"/>
    </source>
</evidence>
<evidence type="ECO:0000313" key="4">
    <source>
        <dbReference type="Proteomes" id="UP001147695"/>
    </source>
</evidence>
<sequence>MSLLLRRSMPKVSLVARTRSIPGRPILAPTTTAYRTLLNTQRTSPFTSKASGPNKSIQTPTDRPGPKTTDTSTKVNSSDGTSGPGDAGFEPDMPTASLESLGIGRNMKVFLFVVLGVFGSIETWFWVKAFWIWWKKDADDLE</sequence>
<accession>A0A9W9UP76</accession>
<feature type="compositionally biased region" description="Polar residues" evidence="1">
    <location>
        <begin position="68"/>
        <end position="81"/>
    </location>
</feature>
<comment type="caution">
    <text evidence="3">The sequence shown here is derived from an EMBL/GenBank/DDBJ whole genome shotgun (WGS) entry which is preliminary data.</text>
</comment>
<dbReference type="AlphaFoldDB" id="A0A9W9UP76"/>
<reference evidence="3" key="1">
    <citation type="submission" date="2022-12" db="EMBL/GenBank/DDBJ databases">
        <authorList>
            <person name="Petersen C."/>
        </authorList>
    </citation>
    <scope>NUCLEOTIDE SEQUENCE</scope>
    <source>
        <strain evidence="3">IBT 35673</strain>
    </source>
</reference>
<proteinExistence type="predicted"/>
<keyword evidence="2" id="KW-0812">Transmembrane</keyword>
<protein>
    <submittedName>
        <fullName evidence="3">Uncharacterized protein</fullName>
    </submittedName>
</protein>
<gene>
    <name evidence="3" type="ORF">N7452_000553</name>
</gene>
<feature type="transmembrane region" description="Helical" evidence="2">
    <location>
        <begin position="109"/>
        <end position="134"/>
    </location>
</feature>
<feature type="compositionally biased region" description="Polar residues" evidence="1">
    <location>
        <begin position="41"/>
        <end position="61"/>
    </location>
</feature>
<evidence type="ECO:0000256" key="2">
    <source>
        <dbReference type="SAM" id="Phobius"/>
    </source>
</evidence>